<keyword evidence="2" id="KW-0472">Membrane</keyword>
<feature type="region of interest" description="Disordered" evidence="1">
    <location>
        <begin position="1"/>
        <end position="25"/>
    </location>
</feature>
<evidence type="ECO:0000313" key="4">
    <source>
        <dbReference type="Proteomes" id="UP001589750"/>
    </source>
</evidence>
<reference evidence="3 4" key="1">
    <citation type="submission" date="2024-09" db="EMBL/GenBank/DDBJ databases">
        <authorList>
            <person name="Sun Q."/>
            <person name="Mori K."/>
        </authorList>
    </citation>
    <scope>NUCLEOTIDE SEQUENCE [LARGE SCALE GENOMIC DNA]</scope>
    <source>
        <strain evidence="3 4">JCM 9626</strain>
    </source>
</reference>
<comment type="caution">
    <text evidence="3">The sequence shown here is derived from an EMBL/GenBank/DDBJ whole genome shotgun (WGS) entry which is preliminary data.</text>
</comment>
<name>A0ABV5KAP9_9ACTN</name>
<dbReference type="Proteomes" id="UP001589750">
    <property type="component" value="Unassembled WGS sequence"/>
</dbReference>
<gene>
    <name evidence="3" type="ORF">ACFFRI_11815</name>
</gene>
<feature type="transmembrane region" description="Helical" evidence="2">
    <location>
        <begin position="29"/>
        <end position="48"/>
    </location>
</feature>
<dbReference type="EMBL" id="JBHMDG010000012">
    <property type="protein sequence ID" value="MFB9313731.1"/>
    <property type="molecule type" value="Genomic_DNA"/>
</dbReference>
<feature type="transmembrane region" description="Helical" evidence="2">
    <location>
        <begin position="60"/>
        <end position="79"/>
    </location>
</feature>
<keyword evidence="2" id="KW-0812">Transmembrane</keyword>
<keyword evidence="4" id="KW-1185">Reference proteome</keyword>
<evidence type="ECO:0000256" key="2">
    <source>
        <dbReference type="SAM" id="Phobius"/>
    </source>
</evidence>
<keyword evidence="2" id="KW-1133">Transmembrane helix</keyword>
<evidence type="ECO:0000256" key="1">
    <source>
        <dbReference type="SAM" id="MobiDB-lite"/>
    </source>
</evidence>
<evidence type="ECO:0000313" key="3">
    <source>
        <dbReference type="EMBL" id="MFB9313731.1"/>
    </source>
</evidence>
<dbReference type="RefSeq" id="WP_140007678.1">
    <property type="nucleotide sequence ID" value="NZ_JBHMDG010000012.1"/>
</dbReference>
<accession>A0ABV5KAP9</accession>
<proteinExistence type="predicted"/>
<sequence>MSTPTPDPTSAPTPDPDPARGSGRHPVTIAHLVMGVAFAGLTVVWALIAGDVVQGDDVRWLLPVPWVLAGLAGLVGLITSDRRRVAQQQTGWVGPAGEPAGRMTE</sequence>
<protein>
    <submittedName>
        <fullName evidence="3">Uncharacterized protein</fullName>
    </submittedName>
</protein>
<feature type="compositionally biased region" description="Pro residues" evidence="1">
    <location>
        <begin position="1"/>
        <end position="16"/>
    </location>
</feature>
<organism evidence="3 4">
    <name type="scientific">Nocardioides plantarum</name>
    <dbReference type="NCBI Taxonomy" id="29299"/>
    <lineage>
        <taxon>Bacteria</taxon>
        <taxon>Bacillati</taxon>
        <taxon>Actinomycetota</taxon>
        <taxon>Actinomycetes</taxon>
        <taxon>Propionibacteriales</taxon>
        <taxon>Nocardioidaceae</taxon>
        <taxon>Nocardioides</taxon>
    </lineage>
</organism>